<dbReference type="AlphaFoldDB" id="A0A0P7HDR6"/>
<dbReference type="Proteomes" id="UP000050535">
    <property type="component" value="Unassembled WGS sequence"/>
</dbReference>
<sequence length="54" mass="6171">MRWRSSWRSSVMEWAAVANAKLTGRGIEEMLTQTSRPVSRWALIRSYARSNAAS</sequence>
<comment type="caution">
    <text evidence="1">The sequence shown here is derived from an EMBL/GenBank/DDBJ whole genome shotgun (WGS) entry which is preliminary data.</text>
</comment>
<proteinExistence type="predicted"/>
<accession>A0A0P7HDR6</accession>
<gene>
    <name evidence="1" type="ORF">SY89_02557</name>
</gene>
<name>A0A0P7HDR6_9EURY</name>
<evidence type="ECO:0000313" key="2">
    <source>
        <dbReference type="Proteomes" id="UP000050535"/>
    </source>
</evidence>
<protein>
    <submittedName>
        <fullName evidence="1">Uncharacterized protein</fullName>
    </submittedName>
</protein>
<keyword evidence="2" id="KW-1185">Reference proteome</keyword>
<evidence type="ECO:0000313" key="1">
    <source>
        <dbReference type="EMBL" id="KPN31804.1"/>
    </source>
</evidence>
<organism evidence="1 2">
    <name type="scientific">Halolamina pelagica</name>
    <dbReference type="NCBI Taxonomy" id="699431"/>
    <lineage>
        <taxon>Archaea</taxon>
        <taxon>Methanobacteriati</taxon>
        <taxon>Methanobacteriota</taxon>
        <taxon>Stenosarchaea group</taxon>
        <taxon>Halobacteria</taxon>
        <taxon>Halobacteriales</taxon>
        <taxon>Haloferacaceae</taxon>
    </lineage>
</organism>
<dbReference type="EMBL" id="LGUC01000001">
    <property type="protein sequence ID" value="KPN31804.1"/>
    <property type="molecule type" value="Genomic_DNA"/>
</dbReference>
<reference evidence="2" key="1">
    <citation type="submission" date="2013-11" db="EMBL/GenBank/DDBJ databases">
        <authorList>
            <person name="Hoang H.T."/>
            <person name="Killian M.L."/>
            <person name="Madson D.M."/>
            <person name="Arruda P.H.E."/>
            <person name="Sun D."/>
            <person name="Schwartz K.J."/>
            <person name="Yoon K."/>
        </authorList>
    </citation>
    <scope>NUCLEOTIDE SEQUENCE [LARGE SCALE GENOMIC DNA]</scope>
    <source>
        <strain evidence="2">CDK2</strain>
    </source>
</reference>